<proteinExistence type="predicted"/>
<evidence type="ECO:0000313" key="2">
    <source>
        <dbReference type="Proteomes" id="UP001562425"/>
    </source>
</evidence>
<sequence>MSTPTLHEAPSAASVLASTTLAPSSTQPSVLPGGGSPVSAPPFKINIQQVVAFVVSLLKQANEMTPSKKTIHLRLIQGLVNGEVSIESILSKFERRDNVFFLIKNIPLLRDLMMRGKLHIQGINRPTQKPGKIGPIRTYGKVKKIDK</sequence>
<dbReference type="Gene3D" id="1.20.120.1110">
    <property type="entry name" value="TAFH/NHR1 domain"/>
    <property type="match status" value="1"/>
</dbReference>
<comment type="caution">
    <text evidence="1">The sequence shown here is derived from an EMBL/GenBank/DDBJ whole genome shotgun (WGS) entry which is preliminary data.</text>
</comment>
<name>A0ABD1CIU1_CULPP</name>
<accession>A0ABD1CIU1</accession>
<evidence type="ECO:0000313" key="1">
    <source>
        <dbReference type="EMBL" id="KAL1376243.1"/>
    </source>
</evidence>
<dbReference type="EMBL" id="JBEHCU010011824">
    <property type="protein sequence ID" value="KAL1376243.1"/>
    <property type="molecule type" value="Genomic_DNA"/>
</dbReference>
<gene>
    <name evidence="1" type="ORF">pipiens_017006</name>
</gene>
<protein>
    <submittedName>
        <fullName evidence="1">Uncharacterized protein</fullName>
    </submittedName>
</protein>
<reference evidence="1 2" key="1">
    <citation type="submission" date="2024-05" db="EMBL/GenBank/DDBJ databases">
        <title>Culex pipiens pipiens assembly and annotation.</title>
        <authorList>
            <person name="Alout H."/>
            <person name="Durand T."/>
        </authorList>
    </citation>
    <scope>NUCLEOTIDE SEQUENCE [LARGE SCALE GENOMIC DNA]</scope>
    <source>
        <strain evidence="1">HA-2024</strain>
        <tissue evidence="1">Whole body</tissue>
    </source>
</reference>
<dbReference type="InterPro" id="IPR037249">
    <property type="entry name" value="TAFH/NHR1_dom_sf"/>
</dbReference>
<keyword evidence="2" id="KW-1185">Reference proteome</keyword>
<dbReference type="AlphaFoldDB" id="A0ABD1CIU1"/>
<dbReference type="SUPFAM" id="SSF158553">
    <property type="entry name" value="TAFH domain-like"/>
    <property type="match status" value="1"/>
</dbReference>
<organism evidence="1 2">
    <name type="scientific">Culex pipiens pipiens</name>
    <name type="common">Northern house mosquito</name>
    <dbReference type="NCBI Taxonomy" id="38569"/>
    <lineage>
        <taxon>Eukaryota</taxon>
        <taxon>Metazoa</taxon>
        <taxon>Ecdysozoa</taxon>
        <taxon>Arthropoda</taxon>
        <taxon>Hexapoda</taxon>
        <taxon>Insecta</taxon>
        <taxon>Pterygota</taxon>
        <taxon>Neoptera</taxon>
        <taxon>Endopterygota</taxon>
        <taxon>Diptera</taxon>
        <taxon>Nematocera</taxon>
        <taxon>Culicoidea</taxon>
        <taxon>Culicidae</taxon>
        <taxon>Culicinae</taxon>
        <taxon>Culicini</taxon>
        <taxon>Culex</taxon>
        <taxon>Culex</taxon>
    </lineage>
</organism>
<dbReference type="Proteomes" id="UP001562425">
    <property type="component" value="Unassembled WGS sequence"/>
</dbReference>